<gene>
    <name evidence="5 6" type="primary">rpmC</name>
    <name evidence="6" type="ORF">COU07_00360</name>
</gene>
<accession>A0A2H0USF4</accession>
<comment type="similarity">
    <text evidence="1 5">Belongs to the universal ribosomal protein uL29 family.</text>
</comment>
<evidence type="ECO:0000256" key="1">
    <source>
        <dbReference type="ARBA" id="ARBA00009254"/>
    </source>
</evidence>
<dbReference type="Pfam" id="PF00831">
    <property type="entry name" value="Ribosomal_L29"/>
    <property type="match status" value="1"/>
</dbReference>
<dbReference type="AlphaFoldDB" id="A0A2H0USF4"/>
<dbReference type="SUPFAM" id="SSF46561">
    <property type="entry name" value="Ribosomal protein L29 (L29p)"/>
    <property type="match status" value="1"/>
</dbReference>
<evidence type="ECO:0000313" key="6">
    <source>
        <dbReference type="EMBL" id="PIR89339.1"/>
    </source>
</evidence>
<organism evidence="6 7">
    <name type="scientific">Candidatus Harrisonbacteria bacterium CG10_big_fil_rev_8_21_14_0_10_40_38</name>
    <dbReference type="NCBI Taxonomy" id="1974583"/>
    <lineage>
        <taxon>Bacteria</taxon>
        <taxon>Candidatus Harrisoniibacteriota</taxon>
    </lineage>
</organism>
<evidence type="ECO:0000256" key="4">
    <source>
        <dbReference type="ARBA" id="ARBA00035204"/>
    </source>
</evidence>
<dbReference type="GO" id="GO:0005840">
    <property type="term" value="C:ribosome"/>
    <property type="evidence" value="ECO:0007669"/>
    <property type="project" value="UniProtKB-KW"/>
</dbReference>
<name>A0A2H0USF4_9BACT</name>
<dbReference type="Gene3D" id="1.10.287.310">
    <property type="match status" value="1"/>
</dbReference>
<evidence type="ECO:0000256" key="3">
    <source>
        <dbReference type="ARBA" id="ARBA00023274"/>
    </source>
</evidence>
<dbReference type="InterPro" id="IPR001854">
    <property type="entry name" value="Ribosomal_uL29"/>
</dbReference>
<dbReference type="HAMAP" id="MF_00374">
    <property type="entry name" value="Ribosomal_uL29"/>
    <property type="match status" value="1"/>
</dbReference>
<dbReference type="GO" id="GO:0003735">
    <property type="term" value="F:structural constituent of ribosome"/>
    <property type="evidence" value="ECO:0007669"/>
    <property type="project" value="InterPro"/>
</dbReference>
<dbReference type="GO" id="GO:1990904">
    <property type="term" value="C:ribonucleoprotein complex"/>
    <property type="evidence" value="ECO:0007669"/>
    <property type="project" value="UniProtKB-KW"/>
</dbReference>
<dbReference type="NCBIfam" id="TIGR00012">
    <property type="entry name" value="L29"/>
    <property type="match status" value="1"/>
</dbReference>
<dbReference type="Proteomes" id="UP000231157">
    <property type="component" value="Unassembled WGS sequence"/>
</dbReference>
<reference evidence="7" key="1">
    <citation type="submission" date="2017-09" db="EMBL/GenBank/DDBJ databases">
        <title>Depth-based differentiation of microbial function through sediment-hosted aquifers and enrichment of novel symbionts in the deep terrestrial subsurface.</title>
        <authorList>
            <person name="Probst A.J."/>
            <person name="Ladd B."/>
            <person name="Jarett J.K."/>
            <person name="Geller-Mcgrath D.E."/>
            <person name="Sieber C.M.K."/>
            <person name="Emerson J.B."/>
            <person name="Anantharaman K."/>
            <person name="Thomas B.C."/>
            <person name="Malmstrom R."/>
            <person name="Stieglmeier M."/>
            <person name="Klingl A."/>
            <person name="Woyke T."/>
            <person name="Ryan C.M."/>
            <person name="Banfield J.F."/>
        </authorList>
    </citation>
    <scope>NUCLEOTIDE SEQUENCE [LARGE SCALE GENOMIC DNA]</scope>
</reference>
<evidence type="ECO:0000256" key="5">
    <source>
        <dbReference type="HAMAP-Rule" id="MF_00374"/>
    </source>
</evidence>
<proteinExistence type="inferred from homology"/>
<protein>
    <recommendedName>
        <fullName evidence="4 5">Large ribosomal subunit protein uL29</fullName>
    </recommendedName>
</protein>
<comment type="caution">
    <text evidence="6">The sequence shown here is derived from an EMBL/GenBank/DDBJ whole genome shotgun (WGS) entry which is preliminary data.</text>
</comment>
<sequence length="70" mass="8048">MKRKDFLNKLKEKNSVDIKKDISESRDKLWSLRVDLAAGKVKNVAEIRAIKRSIARMLTRLSSEKTDTSS</sequence>
<evidence type="ECO:0000256" key="2">
    <source>
        <dbReference type="ARBA" id="ARBA00022980"/>
    </source>
</evidence>
<evidence type="ECO:0000313" key="7">
    <source>
        <dbReference type="Proteomes" id="UP000231157"/>
    </source>
</evidence>
<dbReference type="GO" id="GO:0006412">
    <property type="term" value="P:translation"/>
    <property type="evidence" value="ECO:0007669"/>
    <property type="project" value="UniProtKB-UniRule"/>
</dbReference>
<dbReference type="InterPro" id="IPR036049">
    <property type="entry name" value="Ribosomal_uL29_sf"/>
</dbReference>
<keyword evidence="3 5" id="KW-0687">Ribonucleoprotein</keyword>
<dbReference type="EMBL" id="PFAZ01000001">
    <property type="protein sequence ID" value="PIR89339.1"/>
    <property type="molecule type" value="Genomic_DNA"/>
</dbReference>
<keyword evidence="2 5" id="KW-0689">Ribosomal protein</keyword>